<evidence type="ECO:0000259" key="1">
    <source>
        <dbReference type="Pfam" id="PF05193"/>
    </source>
</evidence>
<dbReference type="Gene3D" id="3.30.830.10">
    <property type="entry name" value="Metalloenzyme, LuxS/M16 peptidase-like"/>
    <property type="match status" value="2"/>
</dbReference>
<organism evidence="2 3">
    <name type="scientific">Leuconostoc litchii</name>
    <dbReference type="NCBI Taxonomy" id="1981069"/>
    <lineage>
        <taxon>Bacteria</taxon>
        <taxon>Bacillati</taxon>
        <taxon>Bacillota</taxon>
        <taxon>Bacilli</taxon>
        <taxon>Lactobacillales</taxon>
        <taxon>Lactobacillaceae</taxon>
        <taxon>Leuconostoc</taxon>
    </lineage>
</organism>
<reference evidence="2 3" key="1">
    <citation type="submission" date="2019-01" db="EMBL/GenBank/DDBJ databases">
        <title>Leuconostoc litchii sp. nov., a novel lactic acid bacterium isolated from lychee.</title>
        <authorList>
            <person name="Wang L.-T."/>
        </authorList>
    </citation>
    <scope>NUCLEOTIDE SEQUENCE [LARGE SCALE GENOMIC DNA]</scope>
    <source>
        <strain evidence="2 3">MB7</strain>
    </source>
</reference>
<dbReference type="Pfam" id="PF05193">
    <property type="entry name" value="Peptidase_M16_C"/>
    <property type="match status" value="1"/>
</dbReference>
<dbReference type="GO" id="GO:0046872">
    <property type="term" value="F:metal ion binding"/>
    <property type="evidence" value="ECO:0007669"/>
    <property type="project" value="InterPro"/>
</dbReference>
<evidence type="ECO:0000313" key="3">
    <source>
        <dbReference type="Proteomes" id="UP000442244"/>
    </source>
</evidence>
<feature type="domain" description="Peptidase M16 C-terminal" evidence="1">
    <location>
        <begin position="181"/>
        <end position="357"/>
    </location>
</feature>
<dbReference type="PANTHER" id="PTHR11851:SF186">
    <property type="entry name" value="INACTIVE METALLOPROTEASE YMFF-RELATED"/>
    <property type="match status" value="1"/>
</dbReference>
<dbReference type="Proteomes" id="UP000442244">
    <property type="component" value="Unassembled WGS sequence"/>
</dbReference>
<dbReference type="AlphaFoldDB" id="A0A6P2CMU2"/>
<gene>
    <name evidence="2" type="ORF">ESZ47_04200</name>
</gene>
<dbReference type="RefSeq" id="WP_148605035.1">
    <property type="nucleotide sequence ID" value="NZ_BSUV01000001.1"/>
</dbReference>
<proteinExistence type="predicted"/>
<dbReference type="OrthoDB" id="9762085at2"/>
<name>A0A6P2CMU2_9LACO</name>
<evidence type="ECO:0000313" key="2">
    <source>
        <dbReference type="EMBL" id="TYC47348.1"/>
    </source>
</evidence>
<comment type="caution">
    <text evidence="2">The sequence shown here is derived from an EMBL/GenBank/DDBJ whole genome shotgun (WGS) entry which is preliminary data.</text>
</comment>
<sequence length="421" mass="47933">MKKTIINKGAKLVVLPTTQFKTLHIAIDFSTLAEAKSISARALVSYLTAVSSAKYKNQQAVAKKTIDLYGAQYQTDVFRIGQMHHVRYTFQMPAPTYLSDESQLLKDAFDFLQEMIFNPLVENNAFDEETFLNEQKSLINELVSIKDDKNQYAIAKLRELTYDSPGMQMAAIGNKEDVAQLTSSEVYKAYIDMLHHNMMNIVVLGDVDHVQVSQILNEWPIVAHQDEKSVEPFYRQSAKQQPKELVDYQIDINQAMLTMAYQIDVAPFDNQRFAILVMNSLLGGTPLSKLFMNVREKESLAYSIYSRWQQDTGFLTIFAGLDSEKVSQADGMIKTQIKALQLGDFDHKTLEAVKQSLINDYLSRHDSPLSQIEVTFSQLLTAHETSEQKWIERINAVTAQEVQQVAQMLSFQSRYILLPEV</sequence>
<protein>
    <submittedName>
        <fullName evidence="2">Insulinase family protein</fullName>
    </submittedName>
</protein>
<dbReference type="InterPro" id="IPR011249">
    <property type="entry name" value="Metalloenz_LuxS/M16"/>
</dbReference>
<keyword evidence="3" id="KW-1185">Reference proteome</keyword>
<dbReference type="InterPro" id="IPR050361">
    <property type="entry name" value="MPP/UQCRC_Complex"/>
</dbReference>
<accession>A0A6P2CMU2</accession>
<dbReference type="NCBIfam" id="NF047422">
    <property type="entry name" value="YfmF_fam"/>
    <property type="match status" value="1"/>
</dbReference>
<dbReference type="InterPro" id="IPR007863">
    <property type="entry name" value="Peptidase_M16_C"/>
</dbReference>
<dbReference type="PANTHER" id="PTHR11851">
    <property type="entry name" value="METALLOPROTEASE"/>
    <property type="match status" value="1"/>
</dbReference>
<dbReference type="EMBL" id="SDGY01000001">
    <property type="protein sequence ID" value="TYC47348.1"/>
    <property type="molecule type" value="Genomic_DNA"/>
</dbReference>
<dbReference type="SUPFAM" id="SSF63411">
    <property type="entry name" value="LuxS/MPP-like metallohydrolase"/>
    <property type="match status" value="2"/>
</dbReference>